<keyword evidence="3" id="KW-1185">Reference proteome</keyword>
<dbReference type="EMBL" id="MIKG01000001">
    <property type="protein sequence ID" value="RAO64941.1"/>
    <property type="molecule type" value="Genomic_DNA"/>
</dbReference>
<evidence type="ECO:0000256" key="1">
    <source>
        <dbReference type="SAM" id="MobiDB-lite"/>
    </source>
</evidence>
<feature type="compositionally biased region" description="Low complexity" evidence="1">
    <location>
        <begin position="24"/>
        <end position="34"/>
    </location>
</feature>
<sequence>MSQPRTIKDYFKRPAYAPPPTVNLPALSQPSSPLSDPPSDLPSHFSSSQQLPDPLERQTNSSAHDVRSPNRTVPSYTSDFTSFRPSSSLNASFNSSQRIVKNGKEVVIDTDAESASSEELEDVDELLNKFLGRAPSSTSTKIAESRDLKPKTASKPPNRRKQHEFRNFRAKVGLDEKKYKFSLESLVQRSVDDDEIETNVAKAKAILETQDQTIPTVNGFSNKSRPSNLRDDILASGLSTDDTGSDFKRLLNAVKRTEALEQEKSWLFFGDGTKKQGLPEFPRDSILASSREAFLRVSSEPRDELRYAYCRAIKNAKRERIESLIGQTDIDQLFFSLGGHPTAVDANESIQADVSYYQAETSRNWSFLLSVLQMLRDIAVCLHADTREHTLHILLRLTLDTAVSHNDMVIASLENTIDYLLQSIPREEFENVVQPIGKTLLKTIKDTQFQSKLLNHILSSNREIAIFKCRLAMAFLTKDESLLDNFREEVIPFRQILNYLRTARLDSQLHKARLDPDYDYMEVKAVTSLLNIVIDTGRTTLVFPNKEAERKFNEVVDSLAEQVKRIFSAMEDSGASHLKRTEAKQGLEALQYRILYSIRTKRRVKSMFGYSSPIKKLGDYAGFKNTVEQS</sequence>
<evidence type="ECO:0000313" key="3">
    <source>
        <dbReference type="Proteomes" id="UP000249363"/>
    </source>
</evidence>
<dbReference type="RefSeq" id="XP_040729458.1">
    <property type="nucleotide sequence ID" value="XM_040882455.1"/>
</dbReference>
<name>A0A364KN52_TALAM</name>
<feature type="compositionally biased region" description="Polar residues" evidence="1">
    <location>
        <begin position="57"/>
        <end position="85"/>
    </location>
</feature>
<protein>
    <submittedName>
        <fullName evidence="2">Uncharacterized protein</fullName>
    </submittedName>
</protein>
<feature type="region of interest" description="Disordered" evidence="1">
    <location>
        <begin position="136"/>
        <end position="163"/>
    </location>
</feature>
<feature type="compositionally biased region" description="Basic and acidic residues" evidence="1">
    <location>
        <begin position="1"/>
        <end position="12"/>
    </location>
</feature>
<dbReference type="AlphaFoldDB" id="A0A364KN52"/>
<gene>
    <name evidence="2" type="ORF">BHQ10_000953</name>
</gene>
<proteinExistence type="predicted"/>
<comment type="caution">
    <text evidence="2">The sequence shown here is derived from an EMBL/GenBank/DDBJ whole genome shotgun (WGS) entry which is preliminary data.</text>
</comment>
<reference evidence="2 3" key="1">
    <citation type="journal article" date="2017" name="Biotechnol. Biofuels">
        <title>Differential beta-glucosidase expression as a function of carbon source availability in Talaromyces amestolkiae: a genomic and proteomic approach.</title>
        <authorList>
            <person name="de Eugenio L.I."/>
            <person name="Mendez-Liter J.A."/>
            <person name="Nieto-Dominguez M."/>
            <person name="Alonso L."/>
            <person name="Gil-Munoz J."/>
            <person name="Barriuso J."/>
            <person name="Prieto A."/>
            <person name="Martinez M.J."/>
        </authorList>
    </citation>
    <scope>NUCLEOTIDE SEQUENCE [LARGE SCALE GENOMIC DNA]</scope>
    <source>
        <strain evidence="2 3">CIB</strain>
    </source>
</reference>
<accession>A0A364KN52</accession>
<dbReference type="Proteomes" id="UP000249363">
    <property type="component" value="Unassembled WGS sequence"/>
</dbReference>
<organism evidence="2 3">
    <name type="scientific">Talaromyces amestolkiae</name>
    <dbReference type="NCBI Taxonomy" id="1196081"/>
    <lineage>
        <taxon>Eukaryota</taxon>
        <taxon>Fungi</taxon>
        <taxon>Dikarya</taxon>
        <taxon>Ascomycota</taxon>
        <taxon>Pezizomycotina</taxon>
        <taxon>Eurotiomycetes</taxon>
        <taxon>Eurotiomycetidae</taxon>
        <taxon>Eurotiales</taxon>
        <taxon>Trichocomaceae</taxon>
        <taxon>Talaromyces</taxon>
        <taxon>Talaromyces sect. Talaromyces</taxon>
    </lineage>
</organism>
<dbReference type="OrthoDB" id="5350396at2759"/>
<dbReference type="GeneID" id="63790170"/>
<evidence type="ECO:0000313" key="2">
    <source>
        <dbReference type="EMBL" id="RAO64941.1"/>
    </source>
</evidence>
<feature type="region of interest" description="Disordered" evidence="1">
    <location>
        <begin position="1"/>
        <end position="88"/>
    </location>
</feature>
<dbReference type="STRING" id="1196081.A0A364KN52"/>